<evidence type="ECO:0000256" key="1">
    <source>
        <dbReference type="SAM" id="Phobius"/>
    </source>
</evidence>
<feature type="transmembrane region" description="Helical" evidence="1">
    <location>
        <begin position="16"/>
        <end position="38"/>
    </location>
</feature>
<evidence type="ECO:0000313" key="2">
    <source>
        <dbReference type="EMBL" id="MBM6775356.1"/>
    </source>
</evidence>
<gene>
    <name evidence="2" type="ORF">H9X80_07340</name>
</gene>
<sequence length="266" mass="27680">MMALLRSDAYRVARSHWAWFVVALVAFLTFAPVLLMRWTHLGPVAFDRLTGSALSLGGVESLVSIMMALVVCDRADLGFGRTLLSSLSHRARITWHVEKCVFAVLLAGATLLLALVFGLVALPLSGVPVLNPEPAWQVAAWLGCEWLVCCVYAVLTVLVGHLTRSEVVTVGFAVLAPTGIIEGGLLVGIDALWALAGGSFLEVAAVVAPWLPSQVVGAIAEGAATLLSADNAVGVAPAVRALVVCLPLTVAAGAADALIASRRDVA</sequence>
<name>A0ABS2F2Y3_9ACTN</name>
<dbReference type="EMBL" id="JACSNQ010000016">
    <property type="protein sequence ID" value="MBM6775356.1"/>
    <property type="molecule type" value="Genomic_DNA"/>
</dbReference>
<evidence type="ECO:0008006" key="4">
    <source>
        <dbReference type="Google" id="ProtNLM"/>
    </source>
</evidence>
<reference evidence="2 3" key="1">
    <citation type="journal article" date="2021" name="Sci. Rep.">
        <title>The distribution of antibiotic resistance genes in chicken gut microbiota commensals.</title>
        <authorList>
            <person name="Juricova H."/>
            <person name="Matiasovicova J."/>
            <person name="Kubasova T."/>
            <person name="Cejkova D."/>
            <person name="Rychlik I."/>
        </authorList>
    </citation>
    <scope>NUCLEOTIDE SEQUENCE [LARGE SCALE GENOMIC DNA]</scope>
    <source>
        <strain evidence="2 3">An794</strain>
    </source>
</reference>
<keyword evidence="1" id="KW-0812">Transmembrane</keyword>
<protein>
    <recommendedName>
        <fullName evidence="4">ABC transporter permease</fullName>
    </recommendedName>
</protein>
<comment type="caution">
    <text evidence="2">The sequence shown here is derived from an EMBL/GenBank/DDBJ whole genome shotgun (WGS) entry which is preliminary data.</text>
</comment>
<keyword evidence="1" id="KW-0472">Membrane</keyword>
<keyword evidence="1" id="KW-1133">Transmembrane helix</keyword>
<organism evidence="2 3">
    <name type="scientific">Olsenella profusa</name>
    <dbReference type="NCBI Taxonomy" id="138595"/>
    <lineage>
        <taxon>Bacteria</taxon>
        <taxon>Bacillati</taxon>
        <taxon>Actinomycetota</taxon>
        <taxon>Coriobacteriia</taxon>
        <taxon>Coriobacteriales</taxon>
        <taxon>Atopobiaceae</taxon>
        <taxon>Olsenella</taxon>
    </lineage>
</organism>
<feature type="transmembrane region" description="Helical" evidence="1">
    <location>
        <begin position="167"/>
        <end position="186"/>
    </location>
</feature>
<accession>A0ABS2F2Y3</accession>
<feature type="transmembrane region" description="Helical" evidence="1">
    <location>
        <begin position="50"/>
        <end position="72"/>
    </location>
</feature>
<proteinExistence type="predicted"/>
<feature type="transmembrane region" description="Helical" evidence="1">
    <location>
        <begin position="138"/>
        <end position="160"/>
    </location>
</feature>
<feature type="transmembrane region" description="Helical" evidence="1">
    <location>
        <begin position="100"/>
        <end position="126"/>
    </location>
</feature>
<evidence type="ECO:0000313" key="3">
    <source>
        <dbReference type="Proteomes" id="UP000712527"/>
    </source>
</evidence>
<dbReference type="Proteomes" id="UP000712527">
    <property type="component" value="Unassembled WGS sequence"/>
</dbReference>
<keyword evidence="3" id="KW-1185">Reference proteome</keyword>